<proteinExistence type="predicted"/>
<protein>
    <submittedName>
        <fullName evidence="1">Uncharacterized protein</fullName>
    </submittedName>
</protein>
<accession>A0A0E9VFV3</accession>
<reference evidence="1" key="1">
    <citation type="submission" date="2014-11" db="EMBL/GenBank/DDBJ databases">
        <authorList>
            <person name="Amaro Gonzalez C."/>
        </authorList>
    </citation>
    <scope>NUCLEOTIDE SEQUENCE</scope>
</reference>
<reference evidence="1" key="2">
    <citation type="journal article" date="2015" name="Fish Shellfish Immunol.">
        <title>Early steps in the European eel (Anguilla anguilla)-Vibrio vulnificus interaction in the gills: Role of the RtxA13 toxin.</title>
        <authorList>
            <person name="Callol A."/>
            <person name="Pajuelo D."/>
            <person name="Ebbesson L."/>
            <person name="Teles M."/>
            <person name="MacKenzie S."/>
            <person name="Amaro C."/>
        </authorList>
    </citation>
    <scope>NUCLEOTIDE SEQUENCE</scope>
</reference>
<evidence type="ECO:0000313" key="1">
    <source>
        <dbReference type="EMBL" id="JAH76083.1"/>
    </source>
</evidence>
<organism evidence="1">
    <name type="scientific">Anguilla anguilla</name>
    <name type="common">European freshwater eel</name>
    <name type="synonym">Muraena anguilla</name>
    <dbReference type="NCBI Taxonomy" id="7936"/>
    <lineage>
        <taxon>Eukaryota</taxon>
        <taxon>Metazoa</taxon>
        <taxon>Chordata</taxon>
        <taxon>Craniata</taxon>
        <taxon>Vertebrata</taxon>
        <taxon>Euteleostomi</taxon>
        <taxon>Actinopterygii</taxon>
        <taxon>Neopterygii</taxon>
        <taxon>Teleostei</taxon>
        <taxon>Anguilliformes</taxon>
        <taxon>Anguillidae</taxon>
        <taxon>Anguilla</taxon>
    </lineage>
</organism>
<name>A0A0E9VFV3_ANGAN</name>
<dbReference type="AlphaFoldDB" id="A0A0E9VFV3"/>
<dbReference type="EMBL" id="GBXM01032494">
    <property type="protein sequence ID" value="JAH76083.1"/>
    <property type="molecule type" value="Transcribed_RNA"/>
</dbReference>
<sequence>MQEAKEQRIKQVQAIPECSKAIDSKIILQNH</sequence>